<protein>
    <submittedName>
        <fullName evidence="1">Uncharacterized protein</fullName>
    </submittedName>
</protein>
<proteinExistence type="predicted"/>
<name>A0AAX3ZWL1_9CAUD</name>
<evidence type="ECO:0000313" key="1">
    <source>
        <dbReference type="EMBL" id="WMM95211.1"/>
    </source>
</evidence>
<evidence type="ECO:0000313" key="2">
    <source>
        <dbReference type="Proteomes" id="UP001301566"/>
    </source>
</evidence>
<keyword evidence="2" id="KW-1185">Reference proteome</keyword>
<dbReference type="Proteomes" id="UP001301566">
    <property type="component" value="Segment"/>
</dbReference>
<gene>
    <name evidence="1" type="ORF">CRP114_gp12</name>
</gene>
<accession>A0AAX3ZWL1</accession>
<reference evidence="1 2" key="1">
    <citation type="submission" date="2023-08" db="EMBL/GenBank/DDBJ databases">
        <authorList>
            <person name="Du S."/>
            <person name="Wu Z."/>
            <person name="Wu Y."/>
            <person name="Yang M."/>
            <person name="Shao J."/>
            <person name="Liu H."/>
            <person name="Zhao Y."/>
            <person name="Zhang Z."/>
        </authorList>
    </citation>
    <scope>NUCLEOTIDE SEQUENCE [LARGE SCALE GENOMIC DNA]</scope>
</reference>
<organism evidence="1 2">
    <name type="scientific">Roseobacter phage CRP-114</name>
    <dbReference type="NCBI Taxonomy" id="3072842"/>
    <lineage>
        <taxon>Viruses</taxon>
        <taxon>Duplodnaviria</taxon>
        <taxon>Heunggongvirae</taxon>
        <taxon>Uroviricota</taxon>
        <taxon>Caudoviricetes</taxon>
        <taxon>Autographivirales</taxon>
        <taxon>Autographivirales incertae sedis</taxon>
        <taxon>Dynamenevirus</taxon>
        <taxon>Dynamenevirus CRP114</taxon>
    </lineage>
</organism>
<dbReference type="EMBL" id="OR420740">
    <property type="protein sequence ID" value="WMM95211.1"/>
    <property type="molecule type" value="Genomic_DNA"/>
</dbReference>
<sequence length="43" mass="4817">MDAKTLINIAEYYQRSGVPVPVDVQARLLEAGIDVQKYQHTKG</sequence>